<dbReference type="EMBL" id="JASPKZ010006448">
    <property type="protein sequence ID" value="KAJ9587342.1"/>
    <property type="molecule type" value="Genomic_DNA"/>
</dbReference>
<proteinExistence type="predicted"/>
<accession>A0AAD7ZW99</accession>
<sequence>FFISDIVRLNSQLPITVSKFSLHEDIILEYFFNINLTPMNEHKITLGFFYAKVYLNRKLTMFASLVLLILVGVTFYSYSRLEADVLALRFKLFMFQSCTICR</sequence>
<protein>
    <submittedName>
        <fullName evidence="2">Uncharacterized protein</fullName>
    </submittedName>
</protein>
<keyword evidence="1" id="KW-0812">Transmembrane</keyword>
<evidence type="ECO:0000256" key="1">
    <source>
        <dbReference type="SAM" id="Phobius"/>
    </source>
</evidence>
<dbReference type="AlphaFoldDB" id="A0AAD7ZW99"/>
<dbReference type="Proteomes" id="UP001233999">
    <property type="component" value="Unassembled WGS sequence"/>
</dbReference>
<organism evidence="2 3">
    <name type="scientific">Diploptera punctata</name>
    <name type="common">Pacific beetle cockroach</name>
    <dbReference type="NCBI Taxonomy" id="6984"/>
    <lineage>
        <taxon>Eukaryota</taxon>
        <taxon>Metazoa</taxon>
        <taxon>Ecdysozoa</taxon>
        <taxon>Arthropoda</taxon>
        <taxon>Hexapoda</taxon>
        <taxon>Insecta</taxon>
        <taxon>Pterygota</taxon>
        <taxon>Neoptera</taxon>
        <taxon>Polyneoptera</taxon>
        <taxon>Dictyoptera</taxon>
        <taxon>Blattodea</taxon>
        <taxon>Blaberoidea</taxon>
        <taxon>Blaberidae</taxon>
        <taxon>Diplopterinae</taxon>
        <taxon>Diploptera</taxon>
    </lineage>
</organism>
<feature type="transmembrane region" description="Helical" evidence="1">
    <location>
        <begin position="59"/>
        <end position="78"/>
    </location>
</feature>
<feature type="non-terminal residue" evidence="2">
    <location>
        <position position="102"/>
    </location>
</feature>
<reference evidence="2" key="2">
    <citation type="submission" date="2023-05" db="EMBL/GenBank/DDBJ databases">
        <authorList>
            <person name="Fouks B."/>
        </authorList>
    </citation>
    <scope>NUCLEOTIDE SEQUENCE</scope>
    <source>
        <strain evidence="2">Stay&amp;Tobe</strain>
        <tissue evidence="2">Testes</tissue>
    </source>
</reference>
<gene>
    <name evidence="2" type="ORF">L9F63_019124</name>
</gene>
<reference evidence="2" key="1">
    <citation type="journal article" date="2023" name="IScience">
        <title>Live-bearing cockroach genome reveals convergent evolutionary mechanisms linked to viviparity in insects and beyond.</title>
        <authorList>
            <person name="Fouks B."/>
            <person name="Harrison M.C."/>
            <person name="Mikhailova A.A."/>
            <person name="Marchal E."/>
            <person name="English S."/>
            <person name="Carruthers M."/>
            <person name="Jennings E.C."/>
            <person name="Chiamaka E.L."/>
            <person name="Frigard R.A."/>
            <person name="Pippel M."/>
            <person name="Attardo G.M."/>
            <person name="Benoit J.B."/>
            <person name="Bornberg-Bauer E."/>
            <person name="Tobe S.S."/>
        </authorList>
    </citation>
    <scope>NUCLEOTIDE SEQUENCE</scope>
    <source>
        <strain evidence="2">Stay&amp;Tobe</strain>
    </source>
</reference>
<evidence type="ECO:0000313" key="2">
    <source>
        <dbReference type="EMBL" id="KAJ9587342.1"/>
    </source>
</evidence>
<keyword evidence="1" id="KW-0472">Membrane</keyword>
<keyword evidence="1" id="KW-1133">Transmembrane helix</keyword>
<name>A0AAD7ZW99_DIPPU</name>
<feature type="non-terminal residue" evidence="2">
    <location>
        <position position="1"/>
    </location>
</feature>
<comment type="caution">
    <text evidence="2">The sequence shown here is derived from an EMBL/GenBank/DDBJ whole genome shotgun (WGS) entry which is preliminary data.</text>
</comment>
<evidence type="ECO:0000313" key="3">
    <source>
        <dbReference type="Proteomes" id="UP001233999"/>
    </source>
</evidence>
<keyword evidence="3" id="KW-1185">Reference proteome</keyword>